<keyword evidence="5 12" id="KW-0679">Respiratory chain</keyword>
<dbReference type="Proteomes" id="UP001461498">
    <property type="component" value="Unassembled WGS sequence"/>
</dbReference>
<dbReference type="Pfam" id="PF02271">
    <property type="entry name" value="UCR_14kD"/>
    <property type="match status" value="1"/>
</dbReference>
<protein>
    <recommendedName>
        <fullName evidence="3 12">Cytochrome b-c1 complex subunit 7</fullName>
    </recommendedName>
</protein>
<evidence type="ECO:0000256" key="5">
    <source>
        <dbReference type="ARBA" id="ARBA00022660"/>
    </source>
</evidence>
<evidence type="ECO:0000313" key="13">
    <source>
        <dbReference type="EMBL" id="KAK9506376.1"/>
    </source>
</evidence>
<keyword evidence="4 12" id="KW-0813">Transport</keyword>
<evidence type="ECO:0000256" key="7">
    <source>
        <dbReference type="ARBA" id="ARBA00022982"/>
    </source>
</evidence>
<keyword evidence="6 12" id="KW-0999">Mitochondrion inner membrane</keyword>
<evidence type="ECO:0000256" key="1">
    <source>
        <dbReference type="ARBA" id="ARBA00004443"/>
    </source>
</evidence>
<dbReference type="Gene3D" id="1.10.1090.10">
    <property type="entry name" value="Cytochrome b-c1 complex subunit 7"/>
    <property type="match status" value="1"/>
</dbReference>
<dbReference type="EMBL" id="JAPXFL010000005">
    <property type="protein sequence ID" value="KAK9506376.1"/>
    <property type="molecule type" value="Genomic_DNA"/>
</dbReference>
<name>A0AAW1D5W9_9HEMI</name>
<sequence length="90" mass="10611">MASKAAAKLPSWLAPLKKWAYNAAGFNRYGLYHDDCLYEYDDVKEALRRLPEPVLQARNFRIIRAMQAELQHEVLPKDQWTKYEEVCGFY</sequence>
<evidence type="ECO:0000256" key="11">
    <source>
        <dbReference type="ARBA" id="ARBA00046393"/>
    </source>
</evidence>
<dbReference type="PANTHER" id="PTHR12022">
    <property type="entry name" value="UBIQUINOL-CYTOCHROME C REDUCTASE COMPLEX 14 KD PROTEIN"/>
    <property type="match status" value="1"/>
</dbReference>
<dbReference type="FunFam" id="1.10.1090.10:FF:000001">
    <property type="entry name" value="Cytochrome b-c1 complex subunit 7"/>
    <property type="match status" value="1"/>
</dbReference>
<dbReference type="GO" id="GO:0006122">
    <property type="term" value="P:mitochondrial electron transport, ubiquinol to cytochrome c"/>
    <property type="evidence" value="ECO:0007669"/>
    <property type="project" value="InterPro"/>
</dbReference>
<evidence type="ECO:0000256" key="12">
    <source>
        <dbReference type="PIRNR" id="PIRNR000022"/>
    </source>
</evidence>
<dbReference type="PANTHER" id="PTHR12022:SF0">
    <property type="entry name" value="CYTOCHROME B-C1 COMPLEX SUBUNIT 7"/>
    <property type="match status" value="1"/>
</dbReference>
<dbReference type="GO" id="GO:0045275">
    <property type="term" value="C:respiratory chain complex III"/>
    <property type="evidence" value="ECO:0007669"/>
    <property type="project" value="InterPro"/>
</dbReference>
<comment type="caution">
    <text evidence="13">The sequence shown here is derived from an EMBL/GenBank/DDBJ whole genome shotgun (WGS) entry which is preliminary data.</text>
</comment>
<reference evidence="13 14" key="1">
    <citation type="submission" date="2022-12" db="EMBL/GenBank/DDBJ databases">
        <title>Chromosome-level genome assembly of true bugs.</title>
        <authorList>
            <person name="Ma L."/>
            <person name="Li H."/>
        </authorList>
    </citation>
    <scope>NUCLEOTIDE SEQUENCE [LARGE SCALE GENOMIC DNA]</scope>
    <source>
        <strain evidence="13">Lab_2022b</strain>
    </source>
</reference>
<comment type="subunit">
    <text evidence="10">Component of the ubiquinol-cytochrome c oxidoreductase (cytochrome b-c1 complex, complex III, CIII), a multisubunit enzyme composed of 3 respiratory subunits cytochrome b, cytochrome c1 and Rieske protein, 2 core protein subunits, and additional low-molecular weight protein subunits. The complex exists as an obligatory dimer and forms supercomplexes (SCs) in the inner mitochondrial membrane with cytochrome c oxidase (complex IV, CIV).</text>
</comment>
<evidence type="ECO:0000256" key="2">
    <source>
        <dbReference type="ARBA" id="ARBA00008554"/>
    </source>
</evidence>
<evidence type="ECO:0000256" key="8">
    <source>
        <dbReference type="ARBA" id="ARBA00023128"/>
    </source>
</evidence>
<organism evidence="13 14">
    <name type="scientific">Rhynocoris fuscipes</name>
    <dbReference type="NCBI Taxonomy" id="488301"/>
    <lineage>
        <taxon>Eukaryota</taxon>
        <taxon>Metazoa</taxon>
        <taxon>Ecdysozoa</taxon>
        <taxon>Arthropoda</taxon>
        <taxon>Hexapoda</taxon>
        <taxon>Insecta</taxon>
        <taxon>Pterygota</taxon>
        <taxon>Neoptera</taxon>
        <taxon>Paraneoptera</taxon>
        <taxon>Hemiptera</taxon>
        <taxon>Heteroptera</taxon>
        <taxon>Panheteroptera</taxon>
        <taxon>Cimicomorpha</taxon>
        <taxon>Reduviidae</taxon>
        <taxon>Harpactorinae</taxon>
        <taxon>Harpactorini</taxon>
        <taxon>Rhynocoris</taxon>
    </lineage>
</organism>
<evidence type="ECO:0000256" key="10">
    <source>
        <dbReference type="ARBA" id="ARBA00038521"/>
    </source>
</evidence>
<proteinExistence type="inferred from homology"/>
<dbReference type="AlphaFoldDB" id="A0AAW1D5W9"/>
<comment type="subunit">
    <text evidence="11">Component of the ubiquinol-cytochrome c oxidoreductase (cytochrome b-c1 complex, complex III, CIII), a multisubunit enzyme composed of 11 subunits. The complex is composed of 3 respiratory subunits cytochrome b, cytochrome c1 and Rieske protein UQCRFS1, 2 core protein subunits UQCRC1/QCR1 and UQCRC2/QCR2, and 6 low-molecular weight protein subunits UQCRH/QCR6, UQCRB/QCR7, UQCRQ/QCR8, UQCR10/QCR9, UQCR11/QCR10 and subunit 9, the cleavage product of Rieske protein UQCRFS1. The complex exists as an obligatory dimer and forms supercomplexes (SCs) in the inner mitochondrial membrane with NADH-ubiquinone oxidoreductase (complex I, CI) and cytochrome c oxidase (complex IV, CIV), resulting in different assemblies (supercomplex SCI(1)III(2)IV(1) and megacomplex MCI(2)III(2)IV(2)).</text>
</comment>
<evidence type="ECO:0000313" key="14">
    <source>
        <dbReference type="Proteomes" id="UP001461498"/>
    </source>
</evidence>
<comment type="function">
    <text evidence="12">Component of the ubiquinol-cytochrome c oxidoreductase, a multisubunit transmembrane complex that is part of the mitochondrial electron transport chain which drives oxidative phosphorylation.</text>
</comment>
<dbReference type="InterPro" id="IPR036544">
    <property type="entry name" value="QCR7_sf"/>
</dbReference>
<gene>
    <name evidence="13" type="ORF">O3M35_008327</name>
</gene>
<evidence type="ECO:0000256" key="4">
    <source>
        <dbReference type="ARBA" id="ARBA00022448"/>
    </source>
</evidence>
<keyword evidence="9 12" id="KW-0472">Membrane</keyword>
<comment type="similarity">
    <text evidence="2 12">Belongs to the UQCRB/QCR7 family.</text>
</comment>
<dbReference type="InterPro" id="IPR003197">
    <property type="entry name" value="QCR7"/>
</dbReference>
<evidence type="ECO:0000256" key="6">
    <source>
        <dbReference type="ARBA" id="ARBA00022792"/>
    </source>
</evidence>
<dbReference type="GO" id="GO:0005743">
    <property type="term" value="C:mitochondrial inner membrane"/>
    <property type="evidence" value="ECO:0007669"/>
    <property type="project" value="UniProtKB-SubCell"/>
</dbReference>
<comment type="subcellular location">
    <subcellularLocation>
        <location evidence="1">Mitochondrion inner membrane</location>
        <topology evidence="1">Peripheral membrane protein</topology>
        <orientation evidence="1">Matrix side</orientation>
    </subcellularLocation>
</comment>
<dbReference type="SUPFAM" id="SSF81524">
    <property type="entry name" value="14 kDa protein of cytochrome bc1 complex (Ubiquinol-cytochrome c reductase)"/>
    <property type="match status" value="1"/>
</dbReference>
<evidence type="ECO:0000256" key="3">
    <source>
        <dbReference type="ARBA" id="ARBA00016323"/>
    </source>
</evidence>
<evidence type="ECO:0000256" key="9">
    <source>
        <dbReference type="ARBA" id="ARBA00023136"/>
    </source>
</evidence>
<keyword evidence="7 12" id="KW-0249">Electron transport</keyword>
<keyword evidence="8 12" id="KW-0496">Mitochondrion</keyword>
<dbReference type="PIRSF" id="PIRSF000022">
    <property type="entry name" value="Bc1_14K"/>
    <property type="match status" value="1"/>
</dbReference>
<accession>A0AAW1D5W9</accession>
<keyword evidence="14" id="KW-1185">Reference proteome</keyword>